<comment type="caution">
    <text evidence="6">The sequence shown here is derived from an EMBL/GenBank/DDBJ whole genome shotgun (WGS) entry which is preliminary data.</text>
</comment>
<dbReference type="InterPro" id="IPR004030">
    <property type="entry name" value="NOS_N"/>
</dbReference>
<dbReference type="SUPFAM" id="SSF56512">
    <property type="entry name" value="Nitric oxide (NO) synthase oxygenase domain"/>
    <property type="match status" value="1"/>
</dbReference>
<dbReference type="STRING" id="1236970.JCM9140_2161"/>
<keyword evidence="2" id="KW-0479">Metal-binding</keyword>
<feature type="domain" description="Nitric oxide synthase (NOS)" evidence="5">
    <location>
        <begin position="1"/>
        <end position="230"/>
    </location>
</feature>
<dbReference type="Gene3D" id="3.90.440.10">
    <property type="entry name" value="Nitric Oxide Synthase,Heme Domain,Chain A domain 2"/>
    <property type="match status" value="1"/>
</dbReference>
<sequence>MVRYAGYETEDGVIGDPDSIHFTQFCESLGWKGDRTPYDVLPLVIQIKEQKPKLFEIPKEYVLEVDIHHPTEEELSSLQMRWYGVPFISDMKLEVGGITYEAAPFNGWYMGTEIGARDLADQKRYNMLPKIASLLGYDTTRDSTLWKDRALVELNAAVLHSFKKAGVSIVDHHTAAKQFKQFEEREKGQGRKLTGTWSWLIPPMSSAATHIFHKDYEDEIMKPNYFYQERGY</sequence>
<dbReference type="GO" id="GO:0006809">
    <property type="term" value="P:nitric oxide biosynthetic process"/>
    <property type="evidence" value="ECO:0007669"/>
    <property type="project" value="InterPro"/>
</dbReference>
<dbReference type="EMBL" id="BAUT01000018">
    <property type="protein sequence ID" value="GAE26131.1"/>
    <property type="molecule type" value="Genomic_DNA"/>
</dbReference>
<organism evidence="6 7">
    <name type="scientific">Halalkalibacter wakoensis JCM 9140</name>
    <dbReference type="NCBI Taxonomy" id="1236970"/>
    <lineage>
        <taxon>Bacteria</taxon>
        <taxon>Bacillati</taxon>
        <taxon>Bacillota</taxon>
        <taxon>Bacilli</taxon>
        <taxon>Bacillales</taxon>
        <taxon>Bacillaceae</taxon>
        <taxon>Halalkalibacter</taxon>
    </lineage>
</organism>
<evidence type="ECO:0000259" key="5">
    <source>
        <dbReference type="Pfam" id="PF02898"/>
    </source>
</evidence>
<name>W4Q223_9BACI</name>
<evidence type="ECO:0000256" key="1">
    <source>
        <dbReference type="ARBA" id="ARBA00022617"/>
    </source>
</evidence>
<dbReference type="Gene3D" id="3.90.1230.10">
    <property type="entry name" value="Nitric Oxide Synthase, Chain A, domain 3"/>
    <property type="match status" value="2"/>
</dbReference>
<keyword evidence="1" id="KW-0349">Heme</keyword>
<keyword evidence="7" id="KW-1185">Reference proteome</keyword>
<gene>
    <name evidence="6" type="ORF">JCM9140_2161</name>
</gene>
<accession>W4Q223</accession>
<dbReference type="PANTHER" id="PTHR43410:SF1">
    <property type="entry name" value="NITRIC OXIDE SYNTHASE"/>
    <property type="match status" value="1"/>
</dbReference>
<evidence type="ECO:0000256" key="4">
    <source>
        <dbReference type="ARBA" id="ARBA00023004"/>
    </source>
</evidence>
<dbReference type="Proteomes" id="UP000018890">
    <property type="component" value="Unassembled WGS sequence"/>
</dbReference>
<evidence type="ECO:0000313" key="7">
    <source>
        <dbReference type="Proteomes" id="UP000018890"/>
    </source>
</evidence>
<dbReference type="Pfam" id="PF02898">
    <property type="entry name" value="NO_synthase"/>
    <property type="match status" value="1"/>
</dbReference>
<evidence type="ECO:0000313" key="6">
    <source>
        <dbReference type="EMBL" id="GAE26131.1"/>
    </source>
</evidence>
<dbReference type="InterPro" id="IPR044940">
    <property type="entry name" value="NOS_dom_2"/>
</dbReference>
<dbReference type="PANTHER" id="PTHR43410">
    <property type="entry name" value="NITRIC OXIDE SYNTHASE OXYGENASE"/>
    <property type="match status" value="1"/>
</dbReference>
<dbReference type="InterPro" id="IPR036119">
    <property type="entry name" value="NOS_N_sf"/>
</dbReference>
<evidence type="ECO:0000256" key="3">
    <source>
        <dbReference type="ARBA" id="ARBA00023002"/>
    </source>
</evidence>
<proteinExistence type="predicted"/>
<dbReference type="InterPro" id="IPR044944">
    <property type="entry name" value="NOS_dom_3"/>
</dbReference>
<dbReference type="GO" id="GO:0004517">
    <property type="term" value="F:nitric-oxide synthase activity"/>
    <property type="evidence" value="ECO:0007669"/>
    <property type="project" value="InterPro"/>
</dbReference>
<evidence type="ECO:0000256" key="2">
    <source>
        <dbReference type="ARBA" id="ARBA00022723"/>
    </source>
</evidence>
<reference evidence="6" key="1">
    <citation type="journal article" date="2014" name="Genome Announc.">
        <title>Draft Genome Sequences of Three Alkaliphilic Bacillus Strains, Bacillus wakoensis JCM 9140T, Bacillus akibai JCM 9157T, and Bacillus hemicellulosilyticus JCM 9152T.</title>
        <authorList>
            <person name="Yuki M."/>
            <person name="Oshima K."/>
            <person name="Suda W."/>
            <person name="Oshida Y."/>
            <person name="Kitamura K."/>
            <person name="Iida T."/>
            <person name="Hattori M."/>
            <person name="Ohkuma M."/>
        </authorList>
    </citation>
    <scope>NUCLEOTIDE SEQUENCE [LARGE SCALE GENOMIC DNA]</scope>
    <source>
        <strain evidence="6">JCM 9140</strain>
    </source>
</reference>
<dbReference type="GO" id="GO:0046872">
    <property type="term" value="F:metal ion binding"/>
    <property type="evidence" value="ECO:0007669"/>
    <property type="project" value="UniProtKB-KW"/>
</dbReference>
<protein>
    <submittedName>
        <fullName evidence="6">Nitric oxide synthase oxygenase</fullName>
    </submittedName>
</protein>
<keyword evidence="4" id="KW-0408">Iron</keyword>
<dbReference type="InterPro" id="IPR050607">
    <property type="entry name" value="NOS"/>
</dbReference>
<keyword evidence="3" id="KW-0560">Oxidoreductase</keyword>
<dbReference type="AlphaFoldDB" id="W4Q223"/>